<dbReference type="RefSeq" id="WP_126416394.1">
    <property type="nucleotide sequence ID" value="NZ_LR134476.1"/>
</dbReference>
<dbReference type="AlphaFoldDB" id="A0A448PE93"/>
<dbReference type="OrthoDB" id="3268698at2"/>
<dbReference type="EMBL" id="LR134476">
    <property type="protein sequence ID" value="VEI13257.1"/>
    <property type="molecule type" value="Genomic_DNA"/>
</dbReference>
<name>A0A448PE93_9ACTO</name>
<protein>
    <submittedName>
        <fullName evidence="1">Uncharacterized protein</fullName>
    </submittedName>
</protein>
<evidence type="ECO:0000313" key="2">
    <source>
        <dbReference type="Proteomes" id="UP000269542"/>
    </source>
</evidence>
<accession>A0A448PE93</accession>
<keyword evidence="2" id="KW-1185">Reference proteome</keyword>
<reference evidence="1 2" key="1">
    <citation type="submission" date="2018-12" db="EMBL/GenBank/DDBJ databases">
        <authorList>
            <consortium name="Pathogen Informatics"/>
        </authorList>
    </citation>
    <scope>NUCLEOTIDE SEQUENCE [LARGE SCALE GENOMIC DNA]</scope>
    <source>
        <strain evidence="1 2">NCTC13354</strain>
    </source>
</reference>
<sequence length="96" mass="10615">MPKALGSKGLLELYAPYFPLLSSTAKAFVASGRNGAEPGIELDAFLQGMFLEDIEVPIELLDITEAEVRGGWDPDLTERTLGWIAKHREKNAQRSR</sequence>
<evidence type="ECO:0000313" key="1">
    <source>
        <dbReference type="EMBL" id="VEI13257.1"/>
    </source>
</evidence>
<gene>
    <name evidence="1" type="ORF">NCTC13354_00968</name>
</gene>
<organism evidence="1 2">
    <name type="scientific">Trueperella bialowiezensis</name>
    <dbReference type="NCBI Taxonomy" id="312285"/>
    <lineage>
        <taxon>Bacteria</taxon>
        <taxon>Bacillati</taxon>
        <taxon>Actinomycetota</taxon>
        <taxon>Actinomycetes</taxon>
        <taxon>Actinomycetales</taxon>
        <taxon>Actinomycetaceae</taxon>
        <taxon>Trueperella</taxon>
    </lineage>
</organism>
<dbReference type="InterPro" id="IPR037210">
    <property type="entry name" value="YoaC-like_sf"/>
</dbReference>
<proteinExistence type="predicted"/>
<dbReference type="Proteomes" id="UP000269542">
    <property type="component" value="Chromosome"/>
</dbReference>
<dbReference type="KEGG" id="tbw:NCTC13354_00968"/>
<dbReference type="SUPFAM" id="SSF140670">
    <property type="entry name" value="YoaC-like"/>
    <property type="match status" value="1"/>
</dbReference>